<proteinExistence type="predicted"/>
<evidence type="ECO:0000313" key="1">
    <source>
        <dbReference type="EMBL" id="POH33504.1"/>
    </source>
</evidence>
<gene>
    <name evidence="1" type="ORF">ATY31_10410</name>
</gene>
<dbReference type="EMBL" id="LODU01000018">
    <property type="protein sequence ID" value="POH33504.1"/>
    <property type="molecule type" value="Genomic_DNA"/>
</dbReference>
<dbReference type="Gene3D" id="3.90.1530.10">
    <property type="entry name" value="Conserved hypothetical protein from pyrococcus furiosus pfu- 392566-001, ParB domain"/>
    <property type="match status" value="1"/>
</dbReference>
<dbReference type="AlphaFoldDB" id="A0A2S3YQJ8"/>
<organism evidence="1 2">
    <name type="scientific">Sinorhizobium americanum</name>
    <dbReference type="NCBI Taxonomy" id="194963"/>
    <lineage>
        <taxon>Bacteria</taxon>
        <taxon>Pseudomonadati</taxon>
        <taxon>Pseudomonadota</taxon>
        <taxon>Alphaproteobacteria</taxon>
        <taxon>Hyphomicrobiales</taxon>
        <taxon>Rhizobiaceae</taxon>
        <taxon>Sinorhizobium/Ensifer group</taxon>
        <taxon>Sinorhizobium</taxon>
    </lineage>
</organism>
<dbReference type="SUPFAM" id="SSF110849">
    <property type="entry name" value="ParB/Sulfiredoxin"/>
    <property type="match status" value="1"/>
</dbReference>
<sequence>MIIDKGRWTRPILVEHRHSVIMDGHHRYFCAGELDLSSVPCVLLSYDDPSLHVSYWSQPGPVDVDRIIRAGLSGELMSFKTTKHRLQTALPCCSIDLDDLR</sequence>
<dbReference type="Proteomes" id="UP000237511">
    <property type="component" value="Unassembled WGS sequence"/>
</dbReference>
<protein>
    <submittedName>
        <fullName evidence="1">Uncharacterized protein</fullName>
    </submittedName>
</protein>
<reference evidence="1 2" key="1">
    <citation type="journal article" date="2014" name="Syst. Appl. Microbiol.">
        <title>Microsymbionts of Phaseolus vulgaris in acid and alkaline soils of Mexico.</title>
        <authorList>
            <person name="Verastegui-Valdes M.M."/>
            <person name="Zhang Y.J."/>
            <person name="Rivera-Orduna F.N."/>
            <person name="Cheng H.P."/>
            <person name="Sui X.H."/>
            <person name="Wang E.T."/>
        </authorList>
    </citation>
    <scope>NUCLEOTIDE SEQUENCE [LARGE SCALE GENOMIC DNA]</scope>
    <source>
        <strain evidence="1 2">FG01</strain>
    </source>
</reference>
<name>A0A2S3YQJ8_9HYPH</name>
<dbReference type="InterPro" id="IPR036086">
    <property type="entry name" value="ParB/Sulfiredoxin_sf"/>
</dbReference>
<evidence type="ECO:0000313" key="2">
    <source>
        <dbReference type="Proteomes" id="UP000237511"/>
    </source>
</evidence>
<accession>A0A2S3YQJ8</accession>
<comment type="caution">
    <text evidence="1">The sequence shown here is derived from an EMBL/GenBank/DDBJ whole genome shotgun (WGS) entry which is preliminary data.</text>
</comment>